<organism evidence="1 2">
    <name type="scientific">Pluteus cervinus</name>
    <dbReference type="NCBI Taxonomy" id="181527"/>
    <lineage>
        <taxon>Eukaryota</taxon>
        <taxon>Fungi</taxon>
        <taxon>Dikarya</taxon>
        <taxon>Basidiomycota</taxon>
        <taxon>Agaricomycotina</taxon>
        <taxon>Agaricomycetes</taxon>
        <taxon>Agaricomycetidae</taxon>
        <taxon>Agaricales</taxon>
        <taxon>Pluteineae</taxon>
        <taxon>Pluteaceae</taxon>
        <taxon>Pluteus</taxon>
    </lineage>
</organism>
<dbReference type="EMBL" id="ML208939">
    <property type="protein sequence ID" value="TFK59582.1"/>
    <property type="molecule type" value="Genomic_DNA"/>
</dbReference>
<evidence type="ECO:0000313" key="2">
    <source>
        <dbReference type="Proteomes" id="UP000308600"/>
    </source>
</evidence>
<protein>
    <submittedName>
        <fullName evidence="1">Uncharacterized protein</fullName>
    </submittedName>
</protein>
<accession>A0ACD3A1J8</accession>
<keyword evidence="2" id="KW-1185">Reference proteome</keyword>
<sequence length="286" mass="32997">MDIDTQYRDQVTPISVTDPRLPREIEYEIFFLAFYDSKPVKAKTSLFRIAKRVSEWLIPLFYNVVVIHRRMILSIIPPLTTLKKYGHHIRHLFVTLTGGTKPLPFSYSELLSSCPNVSNLALWYGTSPTIDIDTLDLPIQRIAITRFQLLREGSWSADSDQRFFGWCSRITHIALGGPESMTPSDREFLVQFPALRYLLVSELEDGIQDTLRCCPQLKVVIRLQGRLSHPGKTHVVQEDGNRTQDIRVVKIDGMFRADWYRGTMGLADMWQLAEKEVERRREATNA</sequence>
<evidence type="ECO:0000313" key="1">
    <source>
        <dbReference type="EMBL" id="TFK59582.1"/>
    </source>
</evidence>
<reference evidence="1 2" key="1">
    <citation type="journal article" date="2019" name="Nat. Ecol. Evol.">
        <title>Megaphylogeny resolves global patterns of mushroom evolution.</title>
        <authorList>
            <person name="Varga T."/>
            <person name="Krizsan K."/>
            <person name="Foldi C."/>
            <person name="Dima B."/>
            <person name="Sanchez-Garcia M."/>
            <person name="Sanchez-Ramirez S."/>
            <person name="Szollosi G.J."/>
            <person name="Szarkandi J.G."/>
            <person name="Papp V."/>
            <person name="Albert L."/>
            <person name="Andreopoulos W."/>
            <person name="Angelini C."/>
            <person name="Antonin V."/>
            <person name="Barry K.W."/>
            <person name="Bougher N.L."/>
            <person name="Buchanan P."/>
            <person name="Buyck B."/>
            <person name="Bense V."/>
            <person name="Catcheside P."/>
            <person name="Chovatia M."/>
            <person name="Cooper J."/>
            <person name="Damon W."/>
            <person name="Desjardin D."/>
            <person name="Finy P."/>
            <person name="Geml J."/>
            <person name="Haridas S."/>
            <person name="Hughes K."/>
            <person name="Justo A."/>
            <person name="Karasinski D."/>
            <person name="Kautmanova I."/>
            <person name="Kiss B."/>
            <person name="Kocsube S."/>
            <person name="Kotiranta H."/>
            <person name="LaButti K.M."/>
            <person name="Lechner B.E."/>
            <person name="Liimatainen K."/>
            <person name="Lipzen A."/>
            <person name="Lukacs Z."/>
            <person name="Mihaltcheva S."/>
            <person name="Morgado L.N."/>
            <person name="Niskanen T."/>
            <person name="Noordeloos M.E."/>
            <person name="Ohm R.A."/>
            <person name="Ortiz-Santana B."/>
            <person name="Ovrebo C."/>
            <person name="Racz N."/>
            <person name="Riley R."/>
            <person name="Savchenko A."/>
            <person name="Shiryaev A."/>
            <person name="Soop K."/>
            <person name="Spirin V."/>
            <person name="Szebenyi C."/>
            <person name="Tomsovsky M."/>
            <person name="Tulloss R.E."/>
            <person name="Uehling J."/>
            <person name="Grigoriev I.V."/>
            <person name="Vagvolgyi C."/>
            <person name="Papp T."/>
            <person name="Martin F.M."/>
            <person name="Miettinen O."/>
            <person name="Hibbett D.S."/>
            <person name="Nagy L.G."/>
        </authorList>
    </citation>
    <scope>NUCLEOTIDE SEQUENCE [LARGE SCALE GENOMIC DNA]</scope>
    <source>
        <strain evidence="1 2">NL-1719</strain>
    </source>
</reference>
<proteinExistence type="predicted"/>
<name>A0ACD3A1J8_9AGAR</name>
<gene>
    <name evidence="1" type="ORF">BDN72DRAFT_966009</name>
</gene>
<dbReference type="Proteomes" id="UP000308600">
    <property type="component" value="Unassembled WGS sequence"/>
</dbReference>